<organism evidence="2 3">
    <name type="scientific">Wujia chipingensis</name>
    <dbReference type="NCBI Taxonomy" id="2763670"/>
    <lineage>
        <taxon>Bacteria</taxon>
        <taxon>Bacillati</taxon>
        <taxon>Bacillota</taxon>
        <taxon>Clostridia</taxon>
        <taxon>Lachnospirales</taxon>
        <taxon>Lachnospiraceae</taxon>
        <taxon>Wujia</taxon>
    </lineage>
</organism>
<reference evidence="2 3" key="1">
    <citation type="submission" date="2020-08" db="EMBL/GenBank/DDBJ databases">
        <authorList>
            <person name="Liu C."/>
            <person name="Sun Q."/>
        </authorList>
    </citation>
    <scope>NUCLEOTIDE SEQUENCE [LARGE SCALE GENOMIC DNA]</scope>
    <source>
        <strain evidence="2 3">NSJ-4</strain>
    </source>
</reference>
<dbReference type="RefSeq" id="WP_118670836.1">
    <property type="nucleotide sequence ID" value="NZ_CP060632.1"/>
</dbReference>
<dbReference type="EMBL" id="CP060632">
    <property type="protein sequence ID" value="QNM00661.1"/>
    <property type="molecule type" value="Genomic_DNA"/>
</dbReference>
<gene>
    <name evidence="2" type="ORF">H9Q76_05140</name>
</gene>
<dbReference type="CDD" id="cd04301">
    <property type="entry name" value="NAT_SF"/>
    <property type="match status" value="1"/>
</dbReference>
<proteinExistence type="predicted"/>
<evidence type="ECO:0000313" key="3">
    <source>
        <dbReference type="Proteomes" id="UP000515819"/>
    </source>
</evidence>
<dbReference type="PANTHER" id="PTHR37817:SF1">
    <property type="entry name" value="N-ACETYLTRANSFERASE EIS"/>
    <property type="match status" value="1"/>
</dbReference>
<dbReference type="KEGG" id="wcp:H9Q76_05140"/>
<dbReference type="InterPro" id="IPR051554">
    <property type="entry name" value="Acetyltransferase_Eis"/>
</dbReference>
<name>A0A7G9FQ29_9FIRM</name>
<accession>A0A7G9FQ29</accession>
<evidence type="ECO:0000313" key="2">
    <source>
        <dbReference type="EMBL" id="QNM00661.1"/>
    </source>
</evidence>
<sequence length="336" mass="39209">MSDGDSCRLKYFEGEPEVLAEVRQMWDEIFDDPEEFADYYFTEICKQNKILLAYKGDVLAGMIHLNPYEMQVEGKKELCYYIVGVAVKPEYREQGIMHKMMQRVLADMKKDGRAFTFLMPEREEYYESLGFEKVFHTLELDIDIAELEDEDVVPDDLSGEEGYYTKNLKDLHEERADILEHLSGEVNDALAKKYQIYAHRTPQYLEQMCMEHRCQNGDVVAVYEDGMHMDDGQVEERLAGMFSYDIYDDTMYVERFESFDDHVRYVLDAAVRLAEHAFCRRLVVTMSERHFCDDIANMLGVSVRMNDGYGFMALSLQGDDSLMSILHEASFFDEIV</sequence>
<protein>
    <submittedName>
        <fullName evidence="2">GNAT family N-acetyltransferase</fullName>
    </submittedName>
</protein>
<dbReference type="InterPro" id="IPR016181">
    <property type="entry name" value="Acyl_CoA_acyltransferase"/>
</dbReference>
<dbReference type="PANTHER" id="PTHR37817">
    <property type="entry name" value="N-ACETYLTRANSFERASE EIS"/>
    <property type="match status" value="1"/>
</dbReference>
<dbReference type="PROSITE" id="PS51186">
    <property type="entry name" value="GNAT"/>
    <property type="match status" value="1"/>
</dbReference>
<dbReference type="SUPFAM" id="SSF55729">
    <property type="entry name" value="Acyl-CoA N-acyltransferases (Nat)"/>
    <property type="match status" value="1"/>
</dbReference>
<dbReference type="GO" id="GO:0030649">
    <property type="term" value="P:aminoglycoside antibiotic catabolic process"/>
    <property type="evidence" value="ECO:0007669"/>
    <property type="project" value="TreeGrafter"/>
</dbReference>
<dbReference type="Proteomes" id="UP000515819">
    <property type="component" value="Chromosome"/>
</dbReference>
<keyword evidence="3" id="KW-1185">Reference proteome</keyword>
<dbReference type="InterPro" id="IPR000182">
    <property type="entry name" value="GNAT_dom"/>
</dbReference>
<dbReference type="AlphaFoldDB" id="A0A7G9FQ29"/>
<dbReference type="Pfam" id="PF13527">
    <property type="entry name" value="Acetyltransf_9"/>
    <property type="match status" value="1"/>
</dbReference>
<keyword evidence="2" id="KW-0808">Transferase</keyword>
<dbReference type="Gene3D" id="3.40.630.30">
    <property type="match status" value="1"/>
</dbReference>
<feature type="domain" description="N-acetyltransferase" evidence="1">
    <location>
        <begin position="9"/>
        <end position="154"/>
    </location>
</feature>
<dbReference type="GO" id="GO:0034069">
    <property type="term" value="F:aminoglycoside N-acetyltransferase activity"/>
    <property type="evidence" value="ECO:0007669"/>
    <property type="project" value="TreeGrafter"/>
</dbReference>
<evidence type="ECO:0000259" key="1">
    <source>
        <dbReference type="PROSITE" id="PS51186"/>
    </source>
</evidence>